<name>A0A5A7PLP9_STRAF</name>
<proteinExistence type="predicted"/>
<comment type="caution">
    <text evidence="1">The sequence shown here is derived from an EMBL/GenBank/DDBJ whole genome shotgun (WGS) entry which is preliminary data.</text>
</comment>
<dbReference type="AlphaFoldDB" id="A0A5A7PLP9"/>
<keyword evidence="2" id="KW-1185">Reference proteome</keyword>
<dbReference type="EMBL" id="BKCP01004794">
    <property type="protein sequence ID" value="GER33795.1"/>
    <property type="molecule type" value="Genomic_DNA"/>
</dbReference>
<dbReference type="GO" id="GO:0016301">
    <property type="term" value="F:kinase activity"/>
    <property type="evidence" value="ECO:0007669"/>
    <property type="project" value="UniProtKB-KW"/>
</dbReference>
<feature type="non-terminal residue" evidence="1">
    <location>
        <position position="122"/>
    </location>
</feature>
<keyword evidence="1" id="KW-0418">Kinase</keyword>
<accession>A0A5A7PLP9</accession>
<protein>
    <submittedName>
        <fullName evidence="1">CBL-interacting protein kinase 3</fullName>
    </submittedName>
</protein>
<evidence type="ECO:0000313" key="1">
    <source>
        <dbReference type="EMBL" id="GER33795.1"/>
    </source>
</evidence>
<gene>
    <name evidence="1" type="ORF">STAS_09954</name>
</gene>
<dbReference type="Proteomes" id="UP000325081">
    <property type="component" value="Unassembled WGS sequence"/>
</dbReference>
<evidence type="ECO:0000313" key="2">
    <source>
        <dbReference type="Proteomes" id="UP000325081"/>
    </source>
</evidence>
<sequence>MYISCVIRKCGDAKVKASSYVSVNAHQIIVGGHSFDITGTKGSWYGWVDLDLLCNGGMCWDETLVRILFHERDATEILNIRGLNPRGDDMWQCTFFDKGRFSVHVAYVSLLKEKICLVSEAE</sequence>
<organism evidence="1 2">
    <name type="scientific">Striga asiatica</name>
    <name type="common">Asiatic witchweed</name>
    <name type="synonym">Buchnera asiatica</name>
    <dbReference type="NCBI Taxonomy" id="4170"/>
    <lineage>
        <taxon>Eukaryota</taxon>
        <taxon>Viridiplantae</taxon>
        <taxon>Streptophyta</taxon>
        <taxon>Embryophyta</taxon>
        <taxon>Tracheophyta</taxon>
        <taxon>Spermatophyta</taxon>
        <taxon>Magnoliopsida</taxon>
        <taxon>eudicotyledons</taxon>
        <taxon>Gunneridae</taxon>
        <taxon>Pentapetalae</taxon>
        <taxon>asterids</taxon>
        <taxon>lamiids</taxon>
        <taxon>Lamiales</taxon>
        <taxon>Orobanchaceae</taxon>
        <taxon>Buchnereae</taxon>
        <taxon>Striga</taxon>
    </lineage>
</organism>
<keyword evidence="1" id="KW-0808">Transferase</keyword>
<reference evidence="2" key="1">
    <citation type="journal article" date="2019" name="Curr. Biol.">
        <title>Genome Sequence of Striga asiatica Provides Insight into the Evolution of Plant Parasitism.</title>
        <authorList>
            <person name="Yoshida S."/>
            <person name="Kim S."/>
            <person name="Wafula E.K."/>
            <person name="Tanskanen J."/>
            <person name="Kim Y.M."/>
            <person name="Honaas L."/>
            <person name="Yang Z."/>
            <person name="Spallek T."/>
            <person name="Conn C.E."/>
            <person name="Ichihashi Y."/>
            <person name="Cheong K."/>
            <person name="Cui S."/>
            <person name="Der J.P."/>
            <person name="Gundlach H."/>
            <person name="Jiao Y."/>
            <person name="Hori C."/>
            <person name="Ishida J.K."/>
            <person name="Kasahara H."/>
            <person name="Kiba T."/>
            <person name="Kim M.S."/>
            <person name="Koo N."/>
            <person name="Laohavisit A."/>
            <person name="Lee Y.H."/>
            <person name="Lumba S."/>
            <person name="McCourt P."/>
            <person name="Mortimer J.C."/>
            <person name="Mutuku J.M."/>
            <person name="Nomura T."/>
            <person name="Sasaki-Sekimoto Y."/>
            <person name="Seto Y."/>
            <person name="Wang Y."/>
            <person name="Wakatake T."/>
            <person name="Sakakibara H."/>
            <person name="Demura T."/>
            <person name="Yamaguchi S."/>
            <person name="Yoneyama K."/>
            <person name="Manabe R.I."/>
            <person name="Nelson D.C."/>
            <person name="Schulman A.H."/>
            <person name="Timko M.P."/>
            <person name="dePamphilis C.W."/>
            <person name="Choi D."/>
            <person name="Shirasu K."/>
        </authorList>
    </citation>
    <scope>NUCLEOTIDE SEQUENCE [LARGE SCALE GENOMIC DNA]</scope>
    <source>
        <strain evidence="2">cv. UVA1</strain>
    </source>
</reference>